<reference evidence="3" key="1">
    <citation type="submission" date="2019-05" db="EMBL/GenBank/DDBJ databases">
        <title>Annotation for the trematode Fasciolopsis buski.</title>
        <authorList>
            <person name="Choi Y.-J."/>
        </authorList>
    </citation>
    <scope>NUCLEOTIDE SEQUENCE</scope>
    <source>
        <strain evidence="3">HT</strain>
        <tissue evidence="3">Whole worm</tissue>
    </source>
</reference>
<dbReference type="EMBL" id="LUCM01007401">
    <property type="protein sequence ID" value="KAA0190047.1"/>
    <property type="molecule type" value="Genomic_DNA"/>
</dbReference>
<dbReference type="InterPro" id="IPR007527">
    <property type="entry name" value="Znf_SWIM"/>
</dbReference>
<dbReference type="GO" id="GO:0008270">
    <property type="term" value="F:zinc ion binding"/>
    <property type="evidence" value="ECO:0007669"/>
    <property type="project" value="UniProtKB-KW"/>
</dbReference>
<dbReference type="OrthoDB" id="337581at2759"/>
<evidence type="ECO:0000313" key="4">
    <source>
        <dbReference type="Proteomes" id="UP000728185"/>
    </source>
</evidence>
<keyword evidence="4" id="KW-1185">Reference proteome</keyword>
<dbReference type="PANTHER" id="PTHR28498">
    <property type="entry name" value="ZINC FINGER SWIM DOMAIN-CONTAINING PROTEIN 7"/>
    <property type="match status" value="1"/>
</dbReference>
<dbReference type="GO" id="GO:0097196">
    <property type="term" value="C:Shu complex"/>
    <property type="evidence" value="ECO:0007669"/>
    <property type="project" value="TreeGrafter"/>
</dbReference>
<name>A0A8E0VIE3_9TREM</name>
<dbReference type="PROSITE" id="PS50966">
    <property type="entry name" value="ZF_SWIM"/>
    <property type="match status" value="1"/>
</dbReference>
<keyword evidence="1" id="KW-0862">Zinc</keyword>
<evidence type="ECO:0000313" key="3">
    <source>
        <dbReference type="EMBL" id="KAA0190047.1"/>
    </source>
</evidence>
<dbReference type="AlphaFoldDB" id="A0A8E0VIE3"/>
<organism evidence="3 4">
    <name type="scientific">Fasciolopsis buskii</name>
    <dbReference type="NCBI Taxonomy" id="27845"/>
    <lineage>
        <taxon>Eukaryota</taxon>
        <taxon>Metazoa</taxon>
        <taxon>Spiralia</taxon>
        <taxon>Lophotrochozoa</taxon>
        <taxon>Platyhelminthes</taxon>
        <taxon>Trematoda</taxon>
        <taxon>Digenea</taxon>
        <taxon>Plagiorchiida</taxon>
        <taxon>Echinostomata</taxon>
        <taxon>Echinostomatoidea</taxon>
        <taxon>Fasciolidae</taxon>
        <taxon>Fasciolopsis</taxon>
    </lineage>
</organism>
<feature type="domain" description="SWIM-type" evidence="2">
    <location>
        <begin position="56"/>
        <end position="104"/>
    </location>
</feature>
<keyword evidence="1" id="KW-0479">Metal-binding</keyword>
<dbReference type="Proteomes" id="UP000728185">
    <property type="component" value="Unassembled WGS sequence"/>
</dbReference>
<protein>
    <recommendedName>
        <fullName evidence="2">SWIM-type domain-containing protein</fullName>
    </recommendedName>
</protein>
<evidence type="ECO:0000259" key="2">
    <source>
        <dbReference type="PROSITE" id="PS50966"/>
    </source>
</evidence>
<proteinExistence type="predicted"/>
<dbReference type="GO" id="GO:0000724">
    <property type="term" value="P:double-strand break repair via homologous recombination"/>
    <property type="evidence" value="ECO:0007669"/>
    <property type="project" value="TreeGrafter"/>
</dbReference>
<dbReference type="PANTHER" id="PTHR28498:SF1">
    <property type="entry name" value="ZINC FINGER SWIM DOMAIN-CONTAINING PROTEIN 7"/>
    <property type="match status" value="1"/>
</dbReference>
<sequence>MRTCTESSPVTSSLNISDELLLTLHTAFGELCYFALDCLERGSVTLEYCPSGREIYKVQSSSGAVQYCSYDAHYCPCLTTWMYSPGVQNNIWCKHLLSVFLAILIGRYKKTQVANNRLGTLIELLYTPDFIPLVPSNS</sequence>
<comment type="caution">
    <text evidence="3">The sequence shown here is derived from an EMBL/GenBank/DDBJ whole genome shotgun (WGS) entry which is preliminary data.</text>
</comment>
<evidence type="ECO:0000256" key="1">
    <source>
        <dbReference type="PROSITE-ProRule" id="PRU00325"/>
    </source>
</evidence>
<accession>A0A8E0VIE3</accession>
<gene>
    <name evidence="3" type="ORF">FBUS_04949</name>
</gene>
<keyword evidence="1" id="KW-0863">Zinc-finger</keyword>